<accession>A0A4Z0GHG4</accession>
<dbReference type="EMBL" id="SRJD01000034">
    <property type="protein sequence ID" value="TGA95931.1"/>
    <property type="molecule type" value="Genomic_DNA"/>
</dbReference>
<proteinExistence type="inferred from homology"/>
<dbReference type="InterPro" id="IPR006132">
    <property type="entry name" value="Asp/Orn_carbamoyltranf_P-bd"/>
</dbReference>
<comment type="similarity">
    <text evidence="3">Belongs to the aspartate/ornithine carbamoyltransferase superfamily.</text>
</comment>
<evidence type="ECO:0000256" key="3">
    <source>
        <dbReference type="RuleBase" id="RU003634"/>
    </source>
</evidence>
<keyword evidence="2 3" id="KW-0808">Transferase</keyword>
<evidence type="ECO:0000313" key="7">
    <source>
        <dbReference type="Proteomes" id="UP000298347"/>
    </source>
</evidence>
<dbReference type="GO" id="GO:0016597">
    <property type="term" value="F:amino acid binding"/>
    <property type="evidence" value="ECO:0007669"/>
    <property type="project" value="InterPro"/>
</dbReference>
<dbReference type="GO" id="GO:0004585">
    <property type="term" value="F:ornithine carbamoyltransferase activity"/>
    <property type="evidence" value="ECO:0007669"/>
    <property type="project" value="TreeGrafter"/>
</dbReference>
<dbReference type="OrthoDB" id="9802587at2"/>
<feature type="domain" description="Aspartate/ornithine carbamoyltransferase carbamoyl-P binding" evidence="5">
    <location>
        <begin position="2"/>
        <end position="135"/>
    </location>
</feature>
<reference evidence="6 7" key="1">
    <citation type="journal article" date="2015" name="Int. J. Syst. Evol. Microbiol.">
        <title>Sporolactobacillus shoreae sp. nov. and Sporolactobacillus spathodeae sp. nov., two spore-forming lactic acid bacteria isolated from tree barks in Thailand.</title>
        <authorList>
            <person name="Thamacharoensuk T."/>
            <person name="Kitahara M."/>
            <person name="Ohkuma M."/>
            <person name="Thongchul N."/>
            <person name="Tanasupawat S."/>
        </authorList>
    </citation>
    <scope>NUCLEOTIDE SEQUENCE [LARGE SCALE GENOMIC DNA]</scope>
    <source>
        <strain evidence="6 7">BK92</strain>
    </source>
</reference>
<evidence type="ECO:0000259" key="5">
    <source>
        <dbReference type="Pfam" id="PF02729"/>
    </source>
</evidence>
<sequence length="282" mass="32634">MNILRIADLTNDQIDEIFDLADNIKNRNTNVPSLDGKTFILFFPESSIRTRITFEKGIMDMGGRSIIFPPEALNKKERLEDVIKYIENWADGVIVRHTDISTIIELSKYASIPIINAMTSENHPCEILTDLYTITRKKLNYKELVYTFVGPASNISRTWMEIAKVMDLNFIQVCKRGFELGKDTQNYIFQTELQSVLPVSDVILTDSLPRSLKTEEYIKKYQITLERMRLTKPMSLLNPCPPFFRNEEVSDDAVSSEYFVGYDFKKNLIFVQQAIILYCLTH</sequence>
<gene>
    <name evidence="6" type="ORF">E4665_17135</name>
</gene>
<dbReference type="InterPro" id="IPR006130">
    <property type="entry name" value="Asp/Orn_carbamoylTrfase"/>
</dbReference>
<dbReference type="SUPFAM" id="SSF53671">
    <property type="entry name" value="Aspartate/ornithine carbamoyltransferase"/>
    <property type="match status" value="1"/>
</dbReference>
<dbReference type="InterPro" id="IPR006131">
    <property type="entry name" value="Asp_carbamoyltransf_Asp/Orn-bd"/>
</dbReference>
<dbReference type="InterPro" id="IPR002292">
    <property type="entry name" value="Orn/put_carbamltrans"/>
</dbReference>
<dbReference type="Gene3D" id="3.40.50.1370">
    <property type="entry name" value="Aspartate/ornithine carbamoyltransferase"/>
    <property type="match status" value="2"/>
</dbReference>
<dbReference type="Pfam" id="PF00185">
    <property type="entry name" value="OTCace"/>
    <property type="match status" value="1"/>
</dbReference>
<dbReference type="PRINTS" id="PR00100">
    <property type="entry name" value="AOTCASE"/>
</dbReference>
<evidence type="ECO:0000259" key="4">
    <source>
        <dbReference type="Pfam" id="PF00185"/>
    </source>
</evidence>
<comment type="function">
    <text evidence="1">Reversibly catalyzes the transfer of the carbamoyl group from carbamoyl phosphate (CP) to the N(epsilon) atom of ornithine (ORN) to produce L-citrulline.</text>
</comment>
<feature type="domain" description="Aspartate/ornithine carbamoyltransferase Asp/Orn-binding" evidence="4">
    <location>
        <begin position="144"/>
        <end position="278"/>
    </location>
</feature>
<dbReference type="InterPro" id="IPR036901">
    <property type="entry name" value="Asp/Orn_carbamoylTrfase_sf"/>
</dbReference>
<evidence type="ECO:0000313" key="6">
    <source>
        <dbReference type="EMBL" id="TGA95931.1"/>
    </source>
</evidence>
<dbReference type="AlphaFoldDB" id="A0A4Z0GHG4"/>
<dbReference type="RefSeq" id="WP_135350021.1">
    <property type="nucleotide sequence ID" value="NZ_SRJD01000034.1"/>
</dbReference>
<evidence type="ECO:0000256" key="1">
    <source>
        <dbReference type="ARBA" id="ARBA00003822"/>
    </source>
</evidence>
<dbReference type="Proteomes" id="UP000298347">
    <property type="component" value="Unassembled WGS sequence"/>
</dbReference>
<dbReference type="GO" id="GO:0019240">
    <property type="term" value="P:citrulline biosynthetic process"/>
    <property type="evidence" value="ECO:0007669"/>
    <property type="project" value="TreeGrafter"/>
</dbReference>
<dbReference type="PRINTS" id="PR00102">
    <property type="entry name" value="OTCASE"/>
</dbReference>
<protein>
    <submittedName>
        <fullName evidence="6">Ornithine carbamoyltransferase</fullName>
    </submittedName>
</protein>
<dbReference type="PANTHER" id="PTHR45753">
    <property type="entry name" value="ORNITHINE CARBAMOYLTRANSFERASE, MITOCHONDRIAL"/>
    <property type="match status" value="1"/>
</dbReference>
<comment type="caution">
    <text evidence="6">The sequence shown here is derived from an EMBL/GenBank/DDBJ whole genome shotgun (WGS) entry which is preliminary data.</text>
</comment>
<keyword evidence="7" id="KW-1185">Reference proteome</keyword>
<organism evidence="6 7">
    <name type="scientific">Sporolactobacillus shoreae</name>
    <dbReference type="NCBI Taxonomy" id="1465501"/>
    <lineage>
        <taxon>Bacteria</taxon>
        <taxon>Bacillati</taxon>
        <taxon>Bacillota</taxon>
        <taxon>Bacilli</taxon>
        <taxon>Bacillales</taxon>
        <taxon>Sporolactobacillaceae</taxon>
        <taxon>Sporolactobacillus</taxon>
    </lineage>
</organism>
<dbReference type="Pfam" id="PF02729">
    <property type="entry name" value="OTCace_N"/>
    <property type="match status" value="1"/>
</dbReference>
<name>A0A4Z0GHG4_9BACL</name>
<dbReference type="PANTHER" id="PTHR45753:SF3">
    <property type="entry name" value="ORNITHINE TRANSCARBAMYLASE, MITOCHONDRIAL"/>
    <property type="match status" value="1"/>
</dbReference>
<dbReference type="GO" id="GO:0042450">
    <property type="term" value="P:L-arginine biosynthetic process via ornithine"/>
    <property type="evidence" value="ECO:0007669"/>
    <property type="project" value="TreeGrafter"/>
</dbReference>
<evidence type="ECO:0000256" key="2">
    <source>
        <dbReference type="ARBA" id="ARBA00022679"/>
    </source>
</evidence>